<dbReference type="Pfam" id="PF00646">
    <property type="entry name" value="F-box"/>
    <property type="match status" value="1"/>
</dbReference>
<proteinExistence type="predicted"/>
<organism evidence="2 3">
    <name type="scientific">Cylicocyclus nassatus</name>
    <name type="common">Nematode worm</name>
    <dbReference type="NCBI Taxonomy" id="53992"/>
    <lineage>
        <taxon>Eukaryota</taxon>
        <taxon>Metazoa</taxon>
        <taxon>Ecdysozoa</taxon>
        <taxon>Nematoda</taxon>
        <taxon>Chromadorea</taxon>
        <taxon>Rhabditida</taxon>
        <taxon>Rhabditina</taxon>
        <taxon>Rhabditomorpha</taxon>
        <taxon>Strongyloidea</taxon>
        <taxon>Strongylidae</taxon>
        <taxon>Cylicocyclus</taxon>
    </lineage>
</organism>
<comment type="caution">
    <text evidence="2">The sequence shown here is derived from an EMBL/GenBank/DDBJ whole genome shotgun (WGS) entry which is preliminary data.</text>
</comment>
<dbReference type="Pfam" id="PF12078">
    <property type="entry name" value="DUF3557"/>
    <property type="match status" value="1"/>
</dbReference>
<protein>
    <recommendedName>
        <fullName evidence="1">F-box domain-containing protein</fullName>
    </recommendedName>
</protein>
<dbReference type="AlphaFoldDB" id="A0AA36H3T9"/>
<dbReference type="Proteomes" id="UP001176961">
    <property type="component" value="Unassembled WGS sequence"/>
</dbReference>
<dbReference type="CDD" id="cd09917">
    <property type="entry name" value="F-box_SF"/>
    <property type="match status" value="1"/>
</dbReference>
<feature type="domain" description="F-box" evidence="1">
    <location>
        <begin position="24"/>
        <end position="64"/>
    </location>
</feature>
<dbReference type="SUPFAM" id="SSF81383">
    <property type="entry name" value="F-box domain"/>
    <property type="match status" value="1"/>
</dbReference>
<evidence type="ECO:0000313" key="3">
    <source>
        <dbReference type="Proteomes" id="UP001176961"/>
    </source>
</evidence>
<name>A0AA36H3T9_CYLNA</name>
<sequence length="369" mass="42305">MTERTSLLFDVVFDVFDDFEFHQWSDLPVEIKLHILKYLTFPTLRYFMFLSKECYDLVCKVKPTIDLYLGDVAYLTSTKQQTLGKYRDGVELHIYWRKPESGPKSAHDYALLFVKDDKEGCLVQRMIKKKRKYLELPGTNYSSDILTAAIKSVFGLSNVLDIRGLTVAMYSPNSRLEAVLAEQPSSQKIARKEFILDFEGEPSITSQFLRFLKPGCGITLLKDTSAEVIHEPELFDHNIFRCAHKIKLHGWKVGMTDDQLVQLAADNIYITAPHITSRAINKLVREWLEGKRLINAIELEEVQINTTLILQNLDPTAIMQFKDFLKLTSYDGIRIGVEPTAPVIRGPRGFLMVLTDANHCLLTDPYFDN</sequence>
<dbReference type="EMBL" id="CATQJL010000305">
    <property type="protein sequence ID" value="CAJ0603616.1"/>
    <property type="molecule type" value="Genomic_DNA"/>
</dbReference>
<accession>A0AA36H3T9</accession>
<reference evidence="2" key="1">
    <citation type="submission" date="2023-07" db="EMBL/GenBank/DDBJ databases">
        <authorList>
            <consortium name="CYATHOMIX"/>
        </authorList>
    </citation>
    <scope>NUCLEOTIDE SEQUENCE</scope>
    <source>
        <strain evidence="2">N/A</strain>
    </source>
</reference>
<dbReference type="InterPro" id="IPR036047">
    <property type="entry name" value="F-box-like_dom_sf"/>
</dbReference>
<gene>
    <name evidence="2" type="ORF">CYNAS_LOCUS15599</name>
</gene>
<evidence type="ECO:0000313" key="2">
    <source>
        <dbReference type="EMBL" id="CAJ0603616.1"/>
    </source>
</evidence>
<dbReference type="InterPro" id="IPR001810">
    <property type="entry name" value="F-box_dom"/>
</dbReference>
<keyword evidence="3" id="KW-1185">Reference proteome</keyword>
<dbReference type="InterPro" id="IPR021942">
    <property type="entry name" value="DUF3557"/>
</dbReference>
<evidence type="ECO:0000259" key="1">
    <source>
        <dbReference type="Pfam" id="PF00646"/>
    </source>
</evidence>